<organism evidence="1 2">
    <name type="scientific">Oryza sativa subsp. japonica</name>
    <name type="common">Rice</name>
    <dbReference type="NCBI Taxonomy" id="39947"/>
    <lineage>
        <taxon>Eukaryota</taxon>
        <taxon>Viridiplantae</taxon>
        <taxon>Streptophyta</taxon>
        <taxon>Embryophyta</taxon>
        <taxon>Tracheophyta</taxon>
        <taxon>Spermatophyta</taxon>
        <taxon>Magnoliopsida</taxon>
        <taxon>Liliopsida</taxon>
        <taxon>Poales</taxon>
        <taxon>Poaceae</taxon>
        <taxon>BOP clade</taxon>
        <taxon>Oryzoideae</taxon>
        <taxon>Oryzeae</taxon>
        <taxon>Oryzinae</taxon>
        <taxon>Oryza</taxon>
        <taxon>Oryza sativa</taxon>
    </lineage>
</organism>
<gene>
    <name evidence="1" type="primary">OSJNBb0019B14.26</name>
</gene>
<dbReference type="EMBL" id="AP005755">
    <property type="protein sequence ID" value="BAD33955.1"/>
    <property type="molecule type" value="Genomic_DNA"/>
</dbReference>
<evidence type="ECO:0000313" key="2">
    <source>
        <dbReference type="Proteomes" id="UP000000763"/>
    </source>
</evidence>
<reference evidence="2" key="2">
    <citation type="journal article" date="2008" name="Nucleic Acids Res.">
        <title>The rice annotation project database (RAP-DB): 2008 update.</title>
        <authorList>
            <consortium name="The rice annotation project (RAP)"/>
        </authorList>
    </citation>
    <scope>GENOME REANNOTATION</scope>
    <source>
        <strain evidence="2">cv. Nipponbare</strain>
    </source>
</reference>
<dbReference type="Proteomes" id="UP000000763">
    <property type="component" value="Chromosome 9"/>
</dbReference>
<protein>
    <submittedName>
        <fullName evidence="1">Uncharacterized protein</fullName>
    </submittedName>
</protein>
<evidence type="ECO:0000313" key="1">
    <source>
        <dbReference type="EMBL" id="BAD33955.1"/>
    </source>
</evidence>
<name>Q69MC7_ORYSJ</name>
<sequence>MGHPHLRAGPARPDGWWAVPGWEAQPMGRHGPTRSADRAVPARWLVGRAWPCRAGQTFWSSIEGTKEELHVNSETLGPQVRRKETLS</sequence>
<proteinExistence type="predicted"/>
<reference evidence="2" key="1">
    <citation type="journal article" date="2005" name="Nature">
        <title>The map-based sequence of the rice genome.</title>
        <authorList>
            <consortium name="International rice genome sequencing project (IRGSP)"/>
            <person name="Matsumoto T."/>
            <person name="Wu J."/>
            <person name="Kanamori H."/>
            <person name="Katayose Y."/>
            <person name="Fujisawa M."/>
            <person name="Namiki N."/>
            <person name="Mizuno H."/>
            <person name="Yamamoto K."/>
            <person name="Antonio B.A."/>
            <person name="Baba T."/>
            <person name="Sakata K."/>
            <person name="Nagamura Y."/>
            <person name="Aoki H."/>
            <person name="Arikawa K."/>
            <person name="Arita K."/>
            <person name="Bito T."/>
            <person name="Chiden Y."/>
            <person name="Fujitsuka N."/>
            <person name="Fukunaka R."/>
            <person name="Hamada M."/>
            <person name="Harada C."/>
            <person name="Hayashi A."/>
            <person name="Hijishita S."/>
            <person name="Honda M."/>
            <person name="Hosokawa S."/>
            <person name="Ichikawa Y."/>
            <person name="Idonuma A."/>
            <person name="Iijima M."/>
            <person name="Ikeda M."/>
            <person name="Ikeno M."/>
            <person name="Ito K."/>
            <person name="Ito S."/>
            <person name="Ito T."/>
            <person name="Ito Y."/>
            <person name="Ito Y."/>
            <person name="Iwabuchi A."/>
            <person name="Kamiya K."/>
            <person name="Karasawa W."/>
            <person name="Kurita K."/>
            <person name="Katagiri S."/>
            <person name="Kikuta A."/>
            <person name="Kobayashi H."/>
            <person name="Kobayashi N."/>
            <person name="Machita K."/>
            <person name="Maehara T."/>
            <person name="Masukawa M."/>
            <person name="Mizubayashi T."/>
            <person name="Mukai Y."/>
            <person name="Nagasaki H."/>
            <person name="Nagata Y."/>
            <person name="Naito S."/>
            <person name="Nakashima M."/>
            <person name="Nakama Y."/>
            <person name="Nakamichi Y."/>
            <person name="Nakamura M."/>
            <person name="Meguro A."/>
            <person name="Negishi M."/>
            <person name="Ohta I."/>
            <person name="Ohta T."/>
            <person name="Okamoto M."/>
            <person name="Ono N."/>
            <person name="Saji S."/>
            <person name="Sakaguchi M."/>
            <person name="Sakai K."/>
            <person name="Shibata M."/>
            <person name="Shimokawa T."/>
            <person name="Song J."/>
            <person name="Takazaki Y."/>
            <person name="Terasawa K."/>
            <person name="Tsugane M."/>
            <person name="Tsuji K."/>
            <person name="Ueda S."/>
            <person name="Waki K."/>
            <person name="Yamagata H."/>
            <person name="Yamamoto M."/>
            <person name="Yamamoto S."/>
            <person name="Yamane H."/>
            <person name="Yoshiki S."/>
            <person name="Yoshihara R."/>
            <person name="Yukawa K."/>
            <person name="Zhong H."/>
            <person name="Yano M."/>
            <person name="Yuan Q."/>
            <person name="Ouyang S."/>
            <person name="Liu J."/>
            <person name="Jones K.M."/>
            <person name="Gansberger K."/>
            <person name="Moffat K."/>
            <person name="Hill J."/>
            <person name="Bera J."/>
            <person name="Fadrosh D."/>
            <person name="Jin S."/>
            <person name="Johri S."/>
            <person name="Kim M."/>
            <person name="Overton L."/>
            <person name="Reardon M."/>
            <person name="Tsitrin T."/>
            <person name="Vuong H."/>
            <person name="Weaver B."/>
            <person name="Ciecko A."/>
            <person name="Tallon L."/>
            <person name="Jackson J."/>
            <person name="Pai G."/>
            <person name="Aken S.V."/>
            <person name="Utterback T."/>
            <person name="Reidmuller S."/>
            <person name="Feldblyum T."/>
            <person name="Hsiao J."/>
            <person name="Zismann V."/>
            <person name="Iobst S."/>
            <person name="de Vazeille A.R."/>
            <person name="Buell C.R."/>
            <person name="Ying K."/>
            <person name="Li Y."/>
            <person name="Lu T."/>
            <person name="Huang Y."/>
            <person name="Zhao Q."/>
            <person name="Feng Q."/>
            <person name="Zhang L."/>
            <person name="Zhu J."/>
            <person name="Weng Q."/>
            <person name="Mu J."/>
            <person name="Lu Y."/>
            <person name="Fan D."/>
            <person name="Liu Y."/>
            <person name="Guan J."/>
            <person name="Zhang Y."/>
            <person name="Yu S."/>
            <person name="Liu X."/>
            <person name="Zhang Y."/>
            <person name="Hong G."/>
            <person name="Han B."/>
            <person name="Choisne N."/>
            <person name="Demange N."/>
            <person name="Orjeda G."/>
            <person name="Samain S."/>
            <person name="Cattolico L."/>
            <person name="Pelletier E."/>
            <person name="Couloux A."/>
            <person name="Segurens B."/>
            <person name="Wincker P."/>
            <person name="D'Hont A."/>
            <person name="Scarpelli C."/>
            <person name="Weissenbach J."/>
            <person name="Salanoubat M."/>
            <person name="Quetier F."/>
            <person name="Yu Y."/>
            <person name="Kim H.R."/>
            <person name="Rambo T."/>
            <person name="Currie J."/>
            <person name="Collura K."/>
            <person name="Luo M."/>
            <person name="Yang T."/>
            <person name="Ammiraju J.S.S."/>
            <person name="Engler F."/>
            <person name="Soderlund C."/>
            <person name="Wing R.A."/>
            <person name="Palmer L.E."/>
            <person name="de la Bastide M."/>
            <person name="Spiegel L."/>
            <person name="Nascimento L."/>
            <person name="Zutavern T."/>
            <person name="O'Shaughnessy A."/>
            <person name="Dike S."/>
            <person name="Dedhia N."/>
            <person name="Preston R."/>
            <person name="Balija V."/>
            <person name="McCombie W.R."/>
            <person name="Chow T."/>
            <person name="Chen H."/>
            <person name="Chung M."/>
            <person name="Chen C."/>
            <person name="Shaw J."/>
            <person name="Wu H."/>
            <person name="Hsiao K."/>
            <person name="Chao Y."/>
            <person name="Chu M."/>
            <person name="Cheng C."/>
            <person name="Hour A."/>
            <person name="Lee P."/>
            <person name="Lin S."/>
            <person name="Lin Y."/>
            <person name="Liou J."/>
            <person name="Liu S."/>
            <person name="Hsing Y."/>
            <person name="Raghuvanshi S."/>
            <person name="Mohanty A."/>
            <person name="Bharti A.K."/>
            <person name="Gaur A."/>
            <person name="Gupta V."/>
            <person name="Kumar D."/>
            <person name="Ravi V."/>
            <person name="Vij S."/>
            <person name="Kapur A."/>
            <person name="Khurana P."/>
            <person name="Khurana P."/>
            <person name="Khurana J.P."/>
            <person name="Tyagi A.K."/>
            <person name="Gaikwad K."/>
            <person name="Singh A."/>
            <person name="Dalal V."/>
            <person name="Srivastava S."/>
            <person name="Dixit A."/>
            <person name="Pal A.K."/>
            <person name="Ghazi I.A."/>
            <person name="Yadav M."/>
            <person name="Pandit A."/>
            <person name="Bhargava A."/>
            <person name="Sureshbabu K."/>
            <person name="Batra K."/>
            <person name="Sharma T.R."/>
            <person name="Mohapatra T."/>
            <person name="Singh N.K."/>
            <person name="Messing J."/>
            <person name="Nelson A.B."/>
            <person name="Fuks G."/>
            <person name="Kavchok S."/>
            <person name="Keizer G."/>
            <person name="Linton E."/>
            <person name="Llaca V."/>
            <person name="Song R."/>
            <person name="Tanyolac B."/>
            <person name="Young S."/>
            <person name="Ho-Il K."/>
            <person name="Hahn J.H."/>
            <person name="Sangsakoo G."/>
            <person name="Vanavichit A."/>
            <person name="de Mattos Luiz.A.T."/>
            <person name="Zimmer P.D."/>
            <person name="Malone G."/>
            <person name="Dellagostin O."/>
            <person name="de Oliveira A.C."/>
            <person name="Bevan M."/>
            <person name="Bancroft I."/>
            <person name="Minx P."/>
            <person name="Cordum H."/>
            <person name="Wilson R."/>
            <person name="Cheng Z."/>
            <person name="Jin W."/>
            <person name="Jiang J."/>
            <person name="Leong S.A."/>
            <person name="Iwama H."/>
            <person name="Gojobori T."/>
            <person name="Itoh T."/>
            <person name="Niimura Y."/>
            <person name="Fujii Y."/>
            <person name="Habara T."/>
            <person name="Sakai H."/>
            <person name="Sato Y."/>
            <person name="Wilson G."/>
            <person name="Kumar K."/>
            <person name="McCouch S."/>
            <person name="Juretic N."/>
            <person name="Hoen D."/>
            <person name="Wright S."/>
            <person name="Bruskiewich R."/>
            <person name="Bureau T."/>
            <person name="Miyao A."/>
            <person name="Hirochika H."/>
            <person name="Nishikawa T."/>
            <person name="Kadowaki K."/>
            <person name="Sugiura M."/>
            <person name="Burr B."/>
            <person name="Sasaki T."/>
        </authorList>
    </citation>
    <scope>NUCLEOTIDE SEQUENCE [LARGE SCALE GENOMIC DNA]</scope>
    <source>
        <strain evidence="2">cv. Nipponbare</strain>
    </source>
</reference>
<dbReference type="AlphaFoldDB" id="Q69MC7"/>
<accession>Q69MC7</accession>